<evidence type="ECO:0000256" key="2">
    <source>
        <dbReference type="ARBA" id="ARBA00006275"/>
    </source>
</evidence>
<dbReference type="GO" id="GO:0009279">
    <property type="term" value="C:cell outer membrane"/>
    <property type="evidence" value="ECO:0007669"/>
    <property type="project" value="UniProtKB-SubCell"/>
</dbReference>
<dbReference type="OrthoDB" id="1100079at2"/>
<organism evidence="7 8">
    <name type="scientific">Flagellimonas maritima</name>
    <dbReference type="NCBI Taxonomy" id="1383885"/>
    <lineage>
        <taxon>Bacteria</taxon>
        <taxon>Pseudomonadati</taxon>
        <taxon>Bacteroidota</taxon>
        <taxon>Flavobacteriia</taxon>
        <taxon>Flavobacteriales</taxon>
        <taxon>Flavobacteriaceae</taxon>
        <taxon>Flagellimonas</taxon>
    </lineage>
</organism>
<dbReference type="KEGG" id="spon:HME9304_00894"/>
<dbReference type="InterPro" id="IPR012944">
    <property type="entry name" value="SusD_RagB_dom"/>
</dbReference>
<evidence type="ECO:0000256" key="3">
    <source>
        <dbReference type="ARBA" id="ARBA00022729"/>
    </source>
</evidence>
<evidence type="ECO:0000256" key="4">
    <source>
        <dbReference type="ARBA" id="ARBA00023136"/>
    </source>
</evidence>
<accession>A0A2Z4LQ09</accession>
<dbReference type="Gene3D" id="1.25.40.390">
    <property type="match status" value="1"/>
</dbReference>
<keyword evidence="4" id="KW-0472">Membrane</keyword>
<dbReference type="Proteomes" id="UP000248536">
    <property type="component" value="Chromosome"/>
</dbReference>
<dbReference type="RefSeq" id="WP_112377418.1">
    <property type="nucleotide sequence ID" value="NZ_CP030104.1"/>
</dbReference>
<dbReference type="SUPFAM" id="SSF48452">
    <property type="entry name" value="TPR-like"/>
    <property type="match status" value="1"/>
</dbReference>
<gene>
    <name evidence="7" type="ORF">HME9304_00894</name>
</gene>
<dbReference type="EMBL" id="CP030104">
    <property type="protein sequence ID" value="AWX43896.1"/>
    <property type="molecule type" value="Genomic_DNA"/>
</dbReference>
<evidence type="ECO:0000259" key="6">
    <source>
        <dbReference type="Pfam" id="PF07980"/>
    </source>
</evidence>
<evidence type="ECO:0000313" key="7">
    <source>
        <dbReference type="EMBL" id="AWX43896.1"/>
    </source>
</evidence>
<comment type="subcellular location">
    <subcellularLocation>
        <location evidence="1">Cell outer membrane</location>
    </subcellularLocation>
</comment>
<evidence type="ECO:0000256" key="5">
    <source>
        <dbReference type="ARBA" id="ARBA00023237"/>
    </source>
</evidence>
<dbReference type="PROSITE" id="PS51257">
    <property type="entry name" value="PROKAR_LIPOPROTEIN"/>
    <property type="match status" value="1"/>
</dbReference>
<evidence type="ECO:0000256" key="1">
    <source>
        <dbReference type="ARBA" id="ARBA00004442"/>
    </source>
</evidence>
<keyword evidence="3" id="KW-0732">Signal</keyword>
<sequence length="493" mass="55232">MKNKFYISTIMALMLLTFSCEDDFLDREPSEFITQNQITDAAVTNPGIVAGTIAGIYSLMIQTETGGTTGDDDFGQKGNDIFGDMLCGDMALSRSTFGWYRASITEFQGPQDFTFGDNRQVWRYYFRLVRSANSAISAFGGSDAVPELEEARYNLGQALAIRAHSYFYLTQYFANDYNPSAEILPLYDDIEDVNGPKVATSVIYDLMESDLTSAISLLEGFGRSAKNEINQDVARGILAYVLGSRRDRWGDVASQTGAVIDGGAFPLMTAEEIVGGFNDVNTPGWMWGIDLTSEIGLNLVSWWGQMDSFTFSYAWAGDYKAIDQDLYDAISADDARKAQFNDDPENRFLLPLDKFYDPGRVIGGQRFIETDYIYMRVAEMYLLNAEALAKSGNEPGARERLKELLDLRIPDSSYIDGLAGQDLLDEIYLQTRIELWGEGKSYLAMKRNQATITRGPNHLSFVGIPIEHNDERLTFEIPFLEIQNNPFINTQNE</sequence>
<keyword evidence="5" id="KW-0998">Cell outer membrane</keyword>
<name>A0A2Z4LQ09_9FLAO</name>
<evidence type="ECO:0000313" key="8">
    <source>
        <dbReference type="Proteomes" id="UP000248536"/>
    </source>
</evidence>
<keyword evidence="8" id="KW-1185">Reference proteome</keyword>
<dbReference type="AlphaFoldDB" id="A0A2Z4LQ09"/>
<dbReference type="InterPro" id="IPR011990">
    <property type="entry name" value="TPR-like_helical_dom_sf"/>
</dbReference>
<dbReference type="Pfam" id="PF07980">
    <property type="entry name" value="SusD_RagB"/>
    <property type="match status" value="1"/>
</dbReference>
<comment type="similarity">
    <text evidence="2">Belongs to the SusD family.</text>
</comment>
<reference evidence="7 8" key="1">
    <citation type="submission" date="2018-06" db="EMBL/GenBank/DDBJ databases">
        <title>Spongiibacterium sp. HME9304 Genome sequencing and assembly.</title>
        <authorList>
            <person name="Kang H."/>
            <person name="Kim H."/>
            <person name="Joh K."/>
        </authorList>
    </citation>
    <scope>NUCLEOTIDE SEQUENCE [LARGE SCALE GENOMIC DNA]</scope>
    <source>
        <strain evidence="7 8">HME9304</strain>
    </source>
</reference>
<proteinExistence type="inferred from homology"/>
<protein>
    <recommendedName>
        <fullName evidence="6">RagB/SusD domain-containing protein</fullName>
    </recommendedName>
</protein>
<feature type="domain" description="RagB/SusD" evidence="6">
    <location>
        <begin position="338"/>
        <end position="449"/>
    </location>
</feature>